<dbReference type="EMBL" id="JALLAZ020000757">
    <property type="protein sequence ID" value="KAL3787838.1"/>
    <property type="molecule type" value="Genomic_DNA"/>
</dbReference>
<dbReference type="InterPro" id="IPR004217">
    <property type="entry name" value="Tim10-like"/>
</dbReference>
<protein>
    <recommendedName>
        <fullName evidence="1">Mitochondrial import inner membrane translocase subunit</fullName>
    </recommendedName>
</protein>
<comment type="domain">
    <text evidence="1">The twin CX3C motif contains 4 conserved Cys residues that form 2 disulfide bonds in the mitochondrial intermembrane space.</text>
</comment>
<feature type="domain" description="Tim10-like" evidence="2">
    <location>
        <begin position="21"/>
        <end position="81"/>
    </location>
</feature>
<keyword evidence="1" id="KW-0813">Transport</keyword>
<dbReference type="Proteomes" id="UP001530315">
    <property type="component" value="Unassembled WGS sequence"/>
</dbReference>
<evidence type="ECO:0000313" key="4">
    <source>
        <dbReference type="Proteomes" id="UP001530315"/>
    </source>
</evidence>
<dbReference type="AlphaFoldDB" id="A0ABD3PIA2"/>
<keyword evidence="1" id="KW-0472">Membrane</keyword>
<keyword evidence="1" id="KW-0143">Chaperone</keyword>
<gene>
    <name evidence="3" type="ORF">ACHAW5_000966</name>
</gene>
<keyword evidence="1" id="KW-1015">Disulfide bond</keyword>
<proteinExistence type="inferred from homology"/>
<keyword evidence="1" id="KW-0999">Mitochondrion inner membrane</keyword>
<dbReference type="SUPFAM" id="SSF144122">
    <property type="entry name" value="Tim10-like"/>
    <property type="match status" value="1"/>
</dbReference>
<accession>A0ABD3PIA2</accession>
<dbReference type="Gene3D" id="1.10.287.810">
    <property type="entry name" value="Mitochondrial import inner membrane translocase subunit tim13 like domains"/>
    <property type="match status" value="1"/>
</dbReference>
<comment type="similarity">
    <text evidence="1">Belongs to the small Tim family.</text>
</comment>
<evidence type="ECO:0000313" key="3">
    <source>
        <dbReference type="EMBL" id="KAL3787838.1"/>
    </source>
</evidence>
<dbReference type="GO" id="GO:0005743">
    <property type="term" value="C:mitochondrial inner membrane"/>
    <property type="evidence" value="ECO:0007669"/>
    <property type="project" value="UniProtKB-SubCell"/>
</dbReference>
<evidence type="ECO:0000256" key="1">
    <source>
        <dbReference type="RuleBase" id="RU367043"/>
    </source>
</evidence>
<keyword evidence="1" id="KW-0653">Protein transport</keyword>
<keyword evidence="1" id="KW-0811">Translocation</keyword>
<comment type="caution">
    <text evidence="3">The sequence shown here is derived from an EMBL/GenBank/DDBJ whole genome shotgun (WGS) entry which is preliminary data.</text>
</comment>
<evidence type="ECO:0000259" key="2">
    <source>
        <dbReference type="Pfam" id="PF02953"/>
    </source>
</evidence>
<name>A0ABD3PIA2_9STRA</name>
<sequence length="85" mass="9372">MDPAAALQSLTPEQKHAVMAQAQQQANQQIMSAMIESMTLSCFDRCAGVNGDRLDTKEQGCLANCQDRFLDVRKAVQDSLEKRQG</sequence>
<comment type="subunit">
    <text evidence="1">Heterohexamer.</text>
</comment>
<organism evidence="3 4">
    <name type="scientific">Stephanodiscus triporus</name>
    <dbReference type="NCBI Taxonomy" id="2934178"/>
    <lineage>
        <taxon>Eukaryota</taxon>
        <taxon>Sar</taxon>
        <taxon>Stramenopiles</taxon>
        <taxon>Ochrophyta</taxon>
        <taxon>Bacillariophyta</taxon>
        <taxon>Coscinodiscophyceae</taxon>
        <taxon>Thalassiosirophycidae</taxon>
        <taxon>Stephanodiscales</taxon>
        <taxon>Stephanodiscaceae</taxon>
        <taxon>Stephanodiscus</taxon>
    </lineage>
</organism>
<keyword evidence="4" id="KW-1185">Reference proteome</keyword>
<dbReference type="Pfam" id="PF02953">
    <property type="entry name" value="zf-Tim10_DDP"/>
    <property type="match status" value="1"/>
</dbReference>
<comment type="function">
    <text evidence="1">Mitochondrial intermembrane chaperone that participates in the import and insertion of some multi-pass transmembrane proteins into the mitochondrial inner membrane. Also required for the transfer of beta-barrel precursors from the TOM complex to the sorting and assembly machinery (SAM complex) of the outer membrane. Acts as a chaperone-like protein that protects the hydrophobic precursors from aggregation and guide them through the mitochondrial intermembrane space.</text>
</comment>
<dbReference type="GO" id="GO:0015031">
    <property type="term" value="P:protein transport"/>
    <property type="evidence" value="ECO:0007669"/>
    <property type="project" value="UniProtKB-KW"/>
</dbReference>
<dbReference type="InterPro" id="IPR035427">
    <property type="entry name" value="Tim10-like_dom_sf"/>
</dbReference>
<comment type="subcellular location">
    <subcellularLocation>
        <location evidence="1">Mitochondrion inner membrane</location>
        <topology evidence="1">Peripheral membrane protein</topology>
        <orientation evidence="1">Intermembrane side</orientation>
    </subcellularLocation>
</comment>
<reference evidence="3 4" key="1">
    <citation type="submission" date="2024-10" db="EMBL/GenBank/DDBJ databases">
        <title>Updated reference genomes for cyclostephanoid diatoms.</title>
        <authorList>
            <person name="Roberts W.R."/>
            <person name="Alverson A.J."/>
        </authorList>
    </citation>
    <scope>NUCLEOTIDE SEQUENCE [LARGE SCALE GENOMIC DNA]</scope>
    <source>
        <strain evidence="3 4">AJA276-08</strain>
    </source>
</reference>
<keyword evidence="1" id="KW-0496">Mitochondrion</keyword>